<dbReference type="Proteomes" id="UP001597094">
    <property type="component" value="Unassembled WGS sequence"/>
</dbReference>
<evidence type="ECO:0000313" key="2">
    <source>
        <dbReference type="EMBL" id="MFD1186157.1"/>
    </source>
</evidence>
<dbReference type="SUPFAM" id="SSF88713">
    <property type="entry name" value="Glycoside hydrolase/deacetylase"/>
    <property type="match status" value="1"/>
</dbReference>
<keyword evidence="1" id="KW-0067">ATP-binding</keyword>
<comment type="caution">
    <text evidence="2">The sequence shown here is derived from an EMBL/GenBank/DDBJ whole genome shotgun (WGS) entry which is preliminary data.</text>
</comment>
<sequence>MSTYTVDLNCDMGESFGAWNMGNDGELLQYISSSNIACGLHAGDPATMKKTVRQALKHNVAIGAHPGLPDLSGFGRREMAVSGEEVYDMVVYQLGALSAFAKSEGAKLHHLKPHGAMYNMAATNPSLAEAIAEAIYKVAPELILYGLAGSEMIRAGAKIGIRTANEVFADRTYQQDGTLTPRRSPNALITDQNEAVQQVVRMVKESKVQSQQGKEVTIQADTICIHGDGAHALDFARKIKEVFTTEGIQVKAL</sequence>
<dbReference type="GO" id="GO:0017168">
    <property type="term" value="F:5-oxoprolinase (ATP-hydrolyzing) activity"/>
    <property type="evidence" value="ECO:0007669"/>
    <property type="project" value="UniProtKB-EC"/>
</dbReference>
<dbReference type="PANTHER" id="PTHR30292:SF0">
    <property type="entry name" value="5-OXOPROLINASE SUBUNIT A"/>
    <property type="match status" value="1"/>
</dbReference>
<dbReference type="Pfam" id="PF03746">
    <property type="entry name" value="LamB_YcsF"/>
    <property type="match status" value="1"/>
</dbReference>
<dbReference type="EC" id="3.5.2.9" evidence="1"/>
<comment type="catalytic activity">
    <reaction evidence="1">
        <text>5-oxo-L-proline + ATP + 2 H2O = L-glutamate + ADP + phosphate + H(+)</text>
        <dbReference type="Rhea" id="RHEA:10348"/>
        <dbReference type="ChEBI" id="CHEBI:15377"/>
        <dbReference type="ChEBI" id="CHEBI:15378"/>
        <dbReference type="ChEBI" id="CHEBI:29985"/>
        <dbReference type="ChEBI" id="CHEBI:30616"/>
        <dbReference type="ChEBI" id="CHEBI:43474"/>
        <dbReference type="ChEBI" id="CHEBI:58402"/>
        <dbReference type="ChEBI" id="CHEBI:456216"/>
        <dbReference type="EC" id="3.5.2.9"/>
    </reaction>
</comment>
<accession>A0ABW3SMP1</accession>
<comment type="function">
    <text evidence="1">Catalyzes the cleavage of 5-oxoproline to form L-glutamate coupled to the hydrolysis of ATP to ADP and inorganic phosphate.</text>
</comment>
<dbReference type="PANTHER" id="PTHR30292">
    <property type="entry name" value="UNCHARACTERIZED PROTEIN YBGL-RELATED"/>
    <property type="match status" value="1"/>
</dbReference>
<organism evidence="2 3">
    <name type="scientific">Pontibacter rugosus</name>
    <dbReference type="NCBI Taxonomy" id="1745966"/>
    <lineage>
        <taxon>Bacteria</taxon>
        <taxon>Pseudomonadati</taxon>
        <taxon>Bacteroidota</taxon>
        <taxon>Cytophagia</taxon>
        <taxon>Cytophagales</taxon>
        <taxon>Hymenobacteraceae</taxon>
        <taxon>Pontibacter</taxon>
    </lineage>
</organism>
<dbReference type="HAMAP" id="MF_00691">
    <property type="entry name" value="PxpA"/>
    <property type="match status" value="1"/>
</dbReference>
<evidence type="ECO:0000313" key="3">
    <source>
        <dbReference type="Proteomes" id="UP001597094"/>
    </source>
</evidence>
<proteinExistence type="inferred from homology"/>
<dbReference type="InterPro" id="IPR011330">
    <property type="entry name" value="Glyco_hydro/deAcase_b/a-brl"/>
</dbReference>
<name>A0ABW3SMP1_9BACT</name>
<keyword evidence="3" id="KW-1185">Reference proteome</keyword>
<dbReference type="InterPro" id="IPR005501">
    <property type="entry name" value="LamB/YcsF/PxpA-like"/>
</dbReference>
<protein>
    <recommendedName>
        <fullName evidence="1">5-oxoprolinase subunit A</fullName>
        <shortName evidence="1">5-OPase subunit A</shortName>
        <ecNumber evidence="1">3.5.2.9</ecNumber>
    </recommendedName>
    <alternativeName>
        <fullName evidence="1">5-oxoprolinase (ATP-hydrolyzing) subunit A</fullName>
    </alternativeName>
</protein>
<dbReference type="EMBL" id="JBHTLD010000054">
    <property type="protein sequence ID" value="MFD1186157.1"/>
    <property type="molecule type" value="Genomic_DNA"/>
</dbReference>
<dbReference type="NCBIfam" id="NF003816">
    <property type="entry name" value="PRK05406.1-5"/>
    <property type="match status" value="1"/>
</dbReference>
<dbReference type="RefSeq" id="WP_377525391.1">
    <property type="nucleotide sequence ID" value="NZ_JBHTLD010000054.1"/>
</dbReference>
<comment type="subunit">
    <text evidence="1">Forms a complex composed of PxpA, PxpB and PxpC.</text>
</comment>
<reference evidence="3" key="1">
    <citation type="journal article" date="2019" name="Int. J. Syst. Evol. Microbiol.">
        <title>The Global Catalogue of Microorganisms (GCM) 10K type strain sequencing project: providing services to taxonomists for standard genome sequencing and annotation.</title>
        <authorList>
            <consortium name="The Broad Institute Genomics Platform"/>
            <consortium name="The Broad Institute Genome Sequencing Center for Infectious Disease"/>
            <person name="Wu L."/>
            <person name="Ma J."/>
        </authorList>
    </citation>
    <scope>NUCLEOTIDE SEQUENCE [LARGE SCALE GENOMIC DNA]</scope>
    <source>
        <strain evidence="3">JCM 31319</strain>
    </source>
</reference>
<dbReference type="NCBIfam" id="NF003813">
    <property type="entry name" value="PRK05406.1-2"/>
    <property type="match status" value="1"/>
</dbReference>
<dbReference type="CDD" id="cd10787">
    <property type="entry name" value="LamB_YcsF_like"/>
    <property type="match status" value="1"/>
</dbReference>
<gene>
    <name evidence="1 2" type="primary">pxpA</name>
    <name evidence="2" type="ORF">ACFQ2O_08085</name>
</gene>
<evidence type="ECO:0000256" key="1">
    <source>
        <dbReference type="HAMAP-Rule" id="MF_00691"/>
    </source>
</evidence>
<dbReference type="NCBIfam" id="NF003814">
    <property type="entry name" value="PRK05406.1-3"/>
    <property type="match status" value="1"/>
</dbReference>
<keyword evidence="1 2" id="KW-0378">Hydrolase</keyword>
<keyword evidence="1" id="KW-0547">Nucleotide-binding</keyword>
<dbReference type="Gene3D" id="3.20.20.370">
    <property type="entry name" value="Glycoside hydrolase/deacetylase"/>
    <property type="match status" value="1"/>
</dbReference>
<comment type="similarity">
    <text evidence="1">Belongs to the LamB/PxpA family.</text>
</comment>